<proteinExistence type="inferred from homology"/>
<dbReference type="PANTHER" id="PTHR31632">
    <property type="entry name" value="IRON TRANSPORTER FTH1"/>
    <property type="match status" value="1"/>
</dbReference>
<dbReference type="InterPro" id="IPR004923">
    <property type="entry name" value="FTR1/Fip1/EfeU"/>
</dbReference>
<evidence type="ECO:0000313" key="14">
    <source>
        <dbReference type="Proteomes" id="UP001598130"/>
    </source>
</evidence>
<evidence type="ECO:0000256" key="10">
    <source>
        <dbReference type="SAM" id="Phobius"/>
    </source>
</evidence>
<feature type="transmembrane region" description="Helical" evidence="10">
    <location>
        <begin position="457"/>
        <end position="476"/>
    </location>
</feature>
<keyword evidence="5 9" id="KW-0479">Metal-binding</keyword>
<keyword evidence="4 10" id="KW-0812">Transmembrane</keyword>
<name>A0ABW6CMR3_9CAUL</name>
<dbReference type="InterPro" id="IPR036909">
    <property type="entry name" value="Cyt_c-like_dom_sf"/>
</dbReference>
<evidence type="ECO:0000256" key="1">
    <source>
        <dbReference type="ARBA" id="ARBA00004141"/>
    </source>
</evidence>
<feature type="transmembrane region" description="Helical" evidence="10">
    <location>
        <begin position="607"/>
        <end position="632"/>
    </location>
</feature>
<feature type="signal peptide" evidence="11">
    <location>
        <begin position="1"/>
        <end position="19"/>
    </location>
</feature>
<feature type="transmembrane region" description="Helical" evidence="10">
    <location>
        <begin position="531"/>
        <end position="553"/>
    </location>
</feature>
<dbReference type="SUPFAM" id="SSF46626">
    <property type="entry name" value="Cytochrome c"/>
    <property type="match status" value="1"/>
</dbReference>
<dbReference type="Proteomes" id="UP001598130">
    <property type="component" value="Unassembled WGS sequence"/>
</dbReference>
<keyword evidence="6 10" id="KW-1133">Transmembrane helix</keyword>
<feature type="transmembrane region" description="Helical" evidence="10">
    <location>
        <begin position="385"/>
        <end position="410"/>
    </location>
</feature>
<reference evidence="13 14" key="1">
    <citation type="submission" date="2022-09" db="EMBL/GenBank/DDBJ databases">
        <title>New species of Phenylobacterium.</title>
        <authorList>
            <person name="Mieszkin S."/>
        </authorList>
    </citation>
    <scope>NUCLEOTIDE SEQUENCE [LARGE SCALE GENOMIC DNA]</scope>
    <source>
        <strain evidence="13 14">HK31-G</strain>
    </source>
</reference>
<dbReference type="PANTHER" id="PTHR31632:SF2">
    <property type="entry name" value="PLASMA MEMBRANE IRON PERMEASE"/>
    <property type="match status" value="1"/>
</dbReference>
<comment type="subcellular location">
    <subcellularLocation>
        <location evidence="1">Membrane</location>
        <topology evidence="1">Multi-pass membrane protein</topology>
    </subcellularLocation>
</comment>
<evidence type="ECO:0000256" key="9">
    <source>
        <dbReference type="PROSITE-ProRule" id="PRU00433"/>
    </source>
</evidence>
<evidence type="ECO:0000256" key="4">
    <source>
        <dbReference type="ARBA" id="ARBA00022692"/>
    </source>
</evidence>
<dbReference type="InterPro" id="IPR009056">
    <property type="entry name" value="Cyt_c-like_dom"/>
</dbReference>
<keyword evidence="14" id="KW-1185">Reference proteome</keyword>
<evidence type="ECO:0000259" key="12">
    <source>
        <dbReference type="PROSITE" id="PS51007"/>
    </source>
</evidence>
<feature type="transmembrane region" description="Helical" evidence="10">
    <location>
        <begin position="565"/>
        <end position="587"/>
    </location>
</feature>
<comment type="caution">
    <text evidence="13">The sequence shown here is derived from an EMBL/GenBank/DDBJ whole genome shotgun (WGS) entry which is preliminary data.</text>
</comment>
<accession>A0ABW6CMR3</accession>
<protein>
    <submittedName>
        <fullName evidence="13">FTR1 family protein</fullName>
    </submittedName>
</protein>
<organism evidence="13 14">
    <name type="scientific">Phenylobacterium ferrooxidans</name>
    <dbReference type="NCBI Taxonomy" id="2982689"/>
    <lineage>
        <taxon>Bacteria</taxon>
        <taxon>Pseudomonadati</taxon>
        <taxon>Pseudomonadota</taxon>
        <taxon>Alphaproteobacteria</taxon>
        <taxon>Caulobacterales</taxon>
        <taxon>Caulobacteraceae</taxon>
        <taxon>Phenylobacterium</taxon>
    </lineage>
</organism>
<dbReference type="Gene3D" id="1.10.760.10">
    <property type="entry name" value="Cytochrome c-like domain"/>
    <property type="match status" value="1"/>
</dbReference>
<sequence>MFRKLLLLGMTIVSSALLANGARAEATPAETIWRLLDYVAVDYGGAVENGRVSNPAEYAEMVEFSASVRTRLKSLPGIESKPTLGQGAAKLERAIAGKAAPELVATQARSLATDLLAAYPVALAPQSAPDLARGAALFGEQCASCHGTGGDGKGPDAKGMDPPPIAFSDRTRADHRSIFALYQVIDQGLDGTAMASFAHLPPEDRWALAFYVGRFAYDAEAARRGERLWRGDPSIRAAFPDLAAVTRITPASLAATLGAKNAADLTAFLRRNPAIVTAPPDGPMLQVAREKLAATVKAYAAGDRQSATDLALSTYLDGVEPVEPAIAARDRALLARIETAMGEFRQRIGRGAPIEAVREQALLIEDLFGETEAILAPAKADMASAFLGAFTVLLREGLEALLIVVAMIAFLRKAERQDVLPFVHGGWASALAAGAATWVAATYLITISGASRELTEGFGALFAAAVLLSVGIWMHGKSQADAWQRYIRDKLSRALSRRSAWFLFLLTFVVVYREVFETILFYAALWNPATATAVLAGAATAVAALGAIAWAMLRYSRKLPIGKFFAFSAALVAVLAVVLAGKGVAALQEAGMISVSAVRGWPRIEVLGIYATLQTLAAQLAVLGVLIAGFLYNRRTAAVHAANAP</sequence>
<evidence type="ECO:0000313" key="13">
    <source>
        <dbReference type="EMBL" id="MFD3264368.1"/>
    </source>
</evidence>
<evidence type="ECO:0000256" key="6">
    <source>
        <dbReference type="ARBA" id="ARBA00022989"/>
    </source>
</evidence>
<feature type="domain" description="Cytochrome c" evidence="12">
    <location>
        <begin position="129"/>
        <end position="216"/>
    </location>
</feature>
<feature type="transmembrane region" description="Helical" evidence="10">
    <location>
        <begin position="422"/>
        <end position="445"/>
    </location>
</feature>
<evidence type="ECO:0000256" key="3">
    <source>
        <dbReference type="ARBA" id="ARBA00022617"/>
    </source>
</evidence>
<gene>
    <name evidence="13" type="ORF">OCL97_10400</name>
</gene>
<dbReference type="EMBL" id="JAOTJD010000017">
    <property type="protein sequence ID" value="MFD3264368.1"/>
    <property type="molecule type" value="Genomic_DNA"/>
</dbReference>
<evidence type="ECO:0000256" key="7">
    <source>
        <dbReference type="ARBA" id="ARBA00023004"/>
    </source>
</evidence>
<dbReference type="PROSITE" id="PS51007">
    <property type="entry name" value="CYTC"/>
    <property type="match status" value="1"/>
</dbReference>
<evidence type="ECO:0000256" key="11">
    <source>
        <dbReference type="SAM" id="SignalP"/>
    </source>
</evidence>
<evidence type="ECO:0000256" key="5">
    <source>
        <dbReference type="ARBA" id="ARBA00022723"/>
    </source>
</evidence>
<comment type="similarity">
    <text evidence="2">Belongs to the oxidase-dependent Fe transporter (OFeT) (TC 9.A.10.1) family.</text>
</comment>
<keyword evidence="11" id="KW-0732">Signal</keyword>
<keyword evidence="8 10" id="KW-0472">Membrane</keyword>
<dbReference type="Pfam" id="PF13442">
    <property type="entry name" value="Cytochrome_CBB3"/>
    <property type="match status" value="1"/>
</dbReference>
<evidence type="ECO:0000256" key="2">
    <source>
        <dbReference type="ARBA" id="ARBA00008333"/>
    </source>
</evidence>
<feature type="chain" id="PRO_5045419781" evidence="11">
    <location>
        <begin position="20"/>
        <end position="645"/>
    </location>
</feature>
<keyword evidence="7 9" id="KW-0408">Iron</keyword>
<dbReference type="Pfam" id="PF03239">
    <property type="entry name" value="FTR1"/>
    <property type="match status" value="1"/>
</dbReference>
<feature type="transmembrane region" description="Helical" evidence="10">
    <location>
        <begin position="500"/>
        <end position="525"/>
    </location>
</feature>
<keyword evidence="3 9" id="KW-0349">Heme</keyword>
<evidence type="ECO:0000256" key="8">
    <source>
        <dbReference type="ARBA" id="ARBA00023136"/>
    </source>
</evidence>